<accession>A0A919J7M0</accession>
<comment type="caution">
    <text evidence="3">The sequence shown here is derived from an EMBL/GenBank/DDBJ whole genome shotgun (WGS) entry which is preliminary data.</text>
</comment>
<keyword evidence="1" id="KW-0732">Signal</keyword>
<feature type="signal peptide" evidence="1">
    <location>
        <begin position="1"/>
        <end position="35"/>
    </location>
</feature>
<proteinExistence type="predicted"/>
<dbReference type="Proteomes" id="UP000598174">
    <property type="component" value="Unassembled WGS sequence"/>
</dbReference>
<feature type="chain" id="PRO_5037273869" description="GH16 domain-containing protein" evidence="1">
    <location>
        <begin position="36"/>
        <end position="455"/>
    </location>
</feature>
<dbReference type="EMBL" id="BOMM01000076">
    <property type="protein sequence ID" value="GIE16030.1"/>
    <property type="molecule type" value="Genomic_DNA"/>
</dbReference>
<dbReference type="Gene3D" id="2.80.10.50">
    <property type="match status" value="2"/>
</dbReference>
<dbReference type="InterPro" id="IPR035992">
    <property type="entry name" value="Ricin_B-like_lectins"/>
</dbReference>
<dbReference type="GO" id="GO:0005975">
    <property type="term" value="P:carbohydrate metabolic process"/>
    <property type="evidence" value="ECO:0007669"/>
    <property type="project" value="InterPro"/>
</dbReference>
<dbReference type="SUPFAM" id="SSF49899">
    <property type="entry name" value="Concanavalin A-like lectins/glucanases"/>
    <property type="match status" value="1"/>
</dbReference>
<dbReference type="GO" id="GO:0004553">
    <property type="term" value="F:hydrolase activity, hydrolyzing O-glycosyl compounds"/>
    <property type="evidence" value="ECO:0007669"/>
    <property type="project" value="InterPro"/>
</dbReference>
<dbReference type="SUPFAM" id="SSF50370">
    <property type="entry name" value="Ricin B-like lectins"/>
    <property type="match status" value="1"/>
</dbReference>
<dbReference type="InterPro" id="IPR000757">
    <property type="entry name" value="Beta-glucanase-like"/>
</dbReference>
<reference evidence="3" key="1">
    <citation type="submission" date="2021-01" db="EMBL/GenBank/DDBJ databases">
        <title>Whole genome shotgun sequence of Actinoplanes ferrugineus NBRC 15555.</title>
        <authorList>
            <person name="Komaki H."/>
            <person name="Tamura T."/>
        </authorList>
    </citation>
    <scope>NUCLEOTIDE SEQUENCE</scope>
    <source>
        <strain evidence="3">NBRC 15555</strain>
    </source>
</reference>
<dbReference type="RefSeq" id="WP_239118546.1">
    <property type="nucleotide sequence ID" value="NZ_BAAABP010000023.1"/>
</dbReference>
<dbReference type="PROSITE" id="PS50231">
    <property type="entry name" value="RICIN_B_LECTIN"/>
    <property type="match status" value="1"/>
</dbReference>
<organism evidence="3 4">
    <name type="scientific">Paractinoplanes ferrugineus</name>
    <dbReference type="NCBI Taxonomy" id="113564"/>
    <lineage>
        <taxon>Bacteria</taxon>
        <taxon>Bacillati</taxon>
        <taxon>Actinomycetota</taxon>
        <taxon>Actinomycetes</taxon>
        <taxon>Micromonosporales</taxon>
        <taxon>Micromonosporaceae</taxon>
        <taxon>Paractinoplanes</taxon>
    </lineage>
</organism>
<keyword evidence="4" id="KW-1185">Reference proteome</keyword>
<evidence type="ECO:0000256" key="1">
    <source>
        <dbReference type="SAM" id="SignalP"/>
    </source>
</evidence>
<dbReference type="AlphaFoldDB" id="A0A919J7M0"/>
<sequence>MGLPPTRKIAIGATVAAAAAALTGIGLVTAPSSSAATGCGVLFDDFNYSSRTDAALSQRGWSIRTNSGGPGVGGARWLADNVSFPTVDGQKVAQLKAVTDGTAAGTSQAEFSQRNRRFFEGTYLARIKFSDAPVSGSDGDHVNQTFYTISPLAAPMDPVYSEMDFSEYLPNGGWGEAGPINYQTTWYTYVADPWYADNVHSQQARSINGWHDVMATVGGGHVKYYIDGTLVGDHSGKVYPRQNMSIDFNQWFIDLAGHAGGTSTYLESVDYLYHAKKQVLSPAQASAAINAYRAAGTGWTDNVVATNDCDGGAPPTTPTTAPTAPPATGATMLQSTFSGRCIDIPNAQATAGALLQMWDCNGSDAQKWSFQSDGTLRAMGKCMDPAGGALANGTPIQLADCNGNAVQRFTLTAARTLVNVSAGRCVDIKDWNGGNSAALQLWDCAATANQIWGKL</sequence>
<dbReference type="InterPro" id="IPR013320">
    <property type="entry name" value="ConA-like_dom_sf"/>
</dbReference>
<protein>
    <recommendedName>
        <fullName evidence="2">GH16 domain-containing protein</fullName>
    </recommendedName>
</protein>
<evidence type="ECO:0000313" key="3">
    <source>
        <dbReference type="EMBL" id="GIE16030.1"/>
    </source>
</evidence>
<feature type="domain" description="GH16" evidence="2">
    <location>
        <begin position="1"/>
        <end position="277"/>
    </location>
</feature>
<dbReference type="Gene3D" id="2.60.120.200">
    <property type="match status" value="1"/>
</dbReference>
<dbReference type="SMART" id="SM00458">
    <property type="entry name" value="RICIN"/>
    <property type="match status" value="1"/>
</dbReference>
<evidence type="ECO:0000259" key="2">
    <source>
        <dbReference type="PROSITE" id="PS51762"/>
    </source>
</evidence>
<gene>
    <name evidence="3" type="ORF">Afe05nite_78700</name>
</gene>
<dbReference type="CDD" id="cd00413">
    <property type="entry name" value="Glyco_hydrolase_16"/>
    <property type="match status" value="1"/>
</dbReference>
<dbReference type="PROSITE" id="PS51762">
    <property type="entry name" value="GH16_2"/>
    <property type="match status" value="1"/>
</dbReference>
<dbReference type="InterPro" id="IPR000772">
    <property type="entry name" value="Ricin_B_lectin"/>
</dbReference>
<dbReference type="Pfam" id="PF00652">
    <property type="entry name" value="Ricin_B_lectin"/>
    <property type="match status" value="1"/>
</dbReference>
<name>A0A919J7M0_9ACTN</name>
<evidence type="ECO:0000313" key="4">
    <source>
        <dbReference type="Proteomes" id="UP000598174"/>
    </source>
</evidence>